<accession>A0AAE3GW58</accession>
<organism evidence="3 4">
    <name type="scientific">Limnofasciculus baicalensis BBK-W-15</name>
    <dbReference type="NCBI Taxonomy" id="2699891"/>
    <lineage>
        <taxon>Bacteria</taxon>
        <taxon>Bacillati</taxon>
        <taxon>Cyanobacteriota</taxon>
        <taxon>Cyanophyceae</taxon>
        <taxon>Coleofasciculales</taxon>
        <taxon>Coleofasciculaceae</taxon>
        <taxon>Limnofasciculus</taxon>
        <taxon>Limnofasciculus baicalensis</taxon>
    </lineage>
</organism>
<proteinExistence type="inferred from homology"/>
<dbReference type="AlphaFoldDB" id="A0AAE3GW58"/>
<comment type="caution">
    <text evidence="3">The sequence shown here is derived from an EMBL/GenBank/DDBJ whole genome shotgun (WGS) entry which is preliminary data.</text>
</comment>
<dbReference type="GO" id="GO:0003676">
    <property type="term" value="F:nucleic acid binding"/>
    <property type="evidence" value="ECO:0007669"/>
    <property type="project" value="InterPro"/>
</dbReference>
<dbReference type="EMBL" id="JAMZMM010000357">
    <property type="protein sequence ID" value="MCP2731599.1"/>
    <property type="molecule type" value="Genomic_DNA"/>
</dbReference>
<dbReference type="InterPro" id="IPR011856">
    <property type="entry name" value="tRNA_endonuc-like_dom_sf"/>
</dbReference>
<dbReference type="PANTHER" id="PTHR34039">
    <property type="entry name" value="UPF0102 PROTEIN YRAN"/>
    <property type="match status" value="1"/>
</dbReference>
<comment type="similarity">
    <text evidence="1 2">Belongs to the UPF0102 family.</text>
</comment>
<dbReference type="Gene3D" id="3.40.1350.10">
    <property type="match status" value="1"/>
</dbReference>
<gene>
    <name evidence="3" type="ORF">NJ959_24530</name>
</gene>
<dbReference type="RefSeq" id="WP_254014333.1">
    <property type="nucleotide sequence ID" value="NZ_JAMZMM010000357.1"/>
</dbReference>
<protein>
    <recommendedName>
        <fullName evidence="2">UPF0102 protein NJ959_24530</fullName>
    </recommendedName>
</protein>
<reference evidence="3" key="1">
    <citation type="submission" date="2022-06" db="EMBL/GenBank/DDBJ databases">
        <title>New cyanobacteria of genus Symplocastrum in benthos of Lake Baikal.</title>
        <authorList>
            <person name="Sorokovikova E."/>
            <person name="Tikhonova I."/>
            <person name="Krasnopeev A."/>
            <person name="Evseev P."/>
            <person name="Gladkikh A."/>
            <person name="Belykh O."/>
        </authorList>
    </citation>
    <scope>NUCLEOTIDE SEQUENCE</scope>
    <source>
        <strain evidence="3">BBK-W-15</strain>
    </source>
</reference>
<evidence type="ECO:0000256" key="2">
    <source>
        <dbReference type="HAMAP-Rule" id="MF_00048"/>
    </source>
</evidence>
<evidence type="ECO:0000313" key="3">
    <source>
        <dbReference type="EMBL" id="MCP2731599.1"/>
    </source>
</evidence>
<dbReference type="InterPro" id="IPR003509">
    <property type="entry name" value="UPF0102_YraN-like"/>
</dbReference>
<evidence type="ECO:0000256" key="1">
    <source>
        <dbReference type="ARBA" id="ARBA00006738"/>
    </source>
</evidence>
<keyword evidence="4" id="KW-1185">Reference proteome</keyword>
<dbReference type="HAMAP" id="MF_00048">
    <property type="entry name" value="UPF0102"/>
    <property type="match status" value="1"/>
</dbReference>
<evidence type="ECO:0000313" key="4">
    <source>
        <dbReference type="Proteomes" id="UP001204953"/>
    </source>
</evidence>
<sequence length="188" mass="21145">MKVSPNSTALHQNRNPNVGELGEKLVAEWLKNKGWTILHHRWRCPWGEIDVIALKMRHEEWGGVSGEREAGSGGNSPLLRQLDPIIAFVEIKTRSRKNWDEDGRLAVTPRKQAKIRQTAELFLADYPDAATVNCRFDVAIVNCQRLSPNLRGAVTSYVIQSTPVELGKPVQVAGYQLILQDYIDSAFE</sequence>
<dbReference type="PANTHER" id="PTHR34039:SF1">
    <property type="entry name" value="UPF0102 PROTEIN YRAN"/>
    <property type="match status" value="1"/>
</dbReference>
<dbReference type="SUPFAM" id="SSF52980">
    <property type="entry name" value="Restriction endonuclease-like"/>
    <property type="match status" value="2"/>
</dbReference>
<dbReference type="Pfam" id="PF02021">
    <property type="entry name" value="UPF0102"/>
    <property type="match status" value="1"/>
</dbReference>
<dbReference type="InterPro" id="IPR011335">
    <property type="entry name" value="Restrct_endonuc-II-like"/>
</dbReference>
<dbReference type="Proteomes" id="UP001204953">
    <property type="component" value="Unassembled WGS sequence"/>
</dbReference>
<name>A0AAE3GW58_9CYAN</name>